<dbReference type="InterPro" id="IPR036291">
    <property type="entry name" value="NAD(P)-bd_dom_sf"/>
</dbReference>
<sequence length="911" mass="97821">MRSPAGSEEKNPTSPLHFPQCGRNSTPMSIHNLSFLFEPTSVAVIGASDRPRSAGAVVMRNLLTAGFKGPIMPVHPKHRAIAGVLAYPDVRSMPLTPDLAVLCTPGETIPGLIEDLGRRGTRAAVVIAGDVDKEAMLAAARPWSLRILGGGALGLLVPRIRLDASFSHVPALPGKVAFVSQSGALSTAVLDWARPRGIGFSHFISLGDAHDIDFADVMDYLANDDQTRAILLYIESIGARRNFIPAARAAARNKPVLLVRAVPEADDHPVGKFLAESLARPEDAFDAAIRRAGALRVHDIDELFGAVETLARAKPMKGQRLAVLSNGGGTAMMALAEMGGPGGGQMATLSEETLRKLAALMPRGWKAGNPVDLGVDAAGKRYADMARVLIEAEEVDATLVVHAPNAMADGLEAAQAVIDVQKRHGGAVLTSWVGEEAAAPARKLFAEAALPTYDTPGRAVRAFRHLVNYQRNQDMLMETPPSQLGGFAAAKGTARLIVGRGLAEAGGNLTEPDAKALLSAYGIKTQDTRLAPDVDGAVAAAEAVGYPVALTIASPDVARKWDVGGVALNLEDGAAVRSAAEGILRRVTETRPDIKVDGFTIQRMAFRPNARQLIVGVACDALFGPVLVFGEGGRAVEVIRDHTVGLPPVNLPLARGMIGRTRVSRLLQAHGRRPAVDVDAVAEVLVRVSRMLADNPEIVACDINPLFADEHGALAVDARIRVAPWEDTDLRHFSILPYPAELEESARLHDGSPVTLRPIRPEDTVAHSEMMGRMTPQDLRLRFFGQVRQIHHHQMARLTQIDYEREMAFIATRANKDGTPETLGVVRTVTDPDNRRAELAVLVRSDMKGTGLGSMLMDKIVRYQRARKTRAIYAQIMIENDAMIRLAAKAGFKKHPSDEDPDVVEMVLELV</sequence>
<accession>Q2W7Y3</accession>
<dbReference type="Pfam" id="PF13549">
    <property type="entry name" value="ATP-grasp_5"/>
    <property type="match status" value="1"/>
</dbReference>
<dbReference type="Gene3D" id="3.30.1490.20">
    <property type="entry name" value="ATP-grasp fold, A domain"/>
    <property type="match status" value="1"/>
</dbReference>
<evidence type="ECO:0000259" key="7">
    <source>
        <dbReference type="PROSITE" id="PS51186"/>
    </source>
</evidence>
<dbReference type="Pfam" id="PF13607">
    <property type="entry name" value="Succ_CoA_lig"/>
    <property type="match status" value="1"/>
</dbReference>
<dbReference type="GO" id="GO:0016874">
    <property type="term" value="F:ligase activity"/>
    <property type="evidence" value="ECO:0007669"/>
    <property type="project" value="UniProtKB-KW"/>
</dbReference>
<dbReference type="SUPFAM" id="SSF52210">
    <property type="entry name" value="Succinyl-CoA synthetase domains"/>
    <property type="match status" value="2"/>
</dbReference>
<dbReference type="InterPro" id="IPR051538">
    <property type="entry name" value="Acyl-CoA_Synth/Transferase"/>
</dbReference>
<dbReference type="PANTHER" id="PTHR43334">
    <property type="entry name" value="ACETATE--COA LIGASE [ADP-FORMING]"/>
    <property type="match status" value="1"/>
</dbReference>
<dbReference type="InterPro" id="IPR016181">
    <property type="entry name" value="Acyl_CoA_acyltransferase"/>
</dbReference>
<dbReference type="Gene3D" id="3.40.50.720">
    <property type="entry name" value="NAD(P)-binding Rossmann-like Domain"/>
    <property type="match status" value="1"/>
</dbReference>
<dbReference type="GO" id="GO:0016747">
    <property type="term" value="F:acyltransferase activity, transferring groups other than amino-acyl groups"/>
    <property type="evidence" value="ECO:0007669"/>
    <property type="project" value="InterPro"/>
</dbReference>
<keyword evidence="4" id="KW-0067">ATP-binding</keyword>
<dbReference type="FunFam" id="3.30.1490.20:FF:000020">
    <property type="entry name" value="Protein lysine acetyltransferase"/>
    <property type="match status" value="1"/>
</dbReference>
<dbReference type="Pfam" id="PF13380">
    <property type="entry name" value="CoA_binding_2"/>
    <property type="match status" value="1"/>
</dbReference>
<evidence type="ECO:0000313" key="8">
    <source>
        <dbReference type="EMBL" id="BAE50042.1"/>
    </source>
</evidence>
<proteinExistence type="inferred from homology"/>
<evidence type="ECO:0000256" key="3">
    <source>
        <dbReference type="ARBA" id="ARBA00022741"/>
    </source>
</evidence>
<keyword evidence="9" id="KW-1185">Reference proteome</keyword>
<evidence type="ECO:0000256" key="2">
    <source>
        <dbReference type="ARBA" id="ARBA00022598"/>
    </source>
</evidence>
<dbReference type="Pfam" id="PF00583">
    <property type="entry name" value="Acetyltransf_1"/>
    <property type="match status" value="1"/>
</dbReference>
<gene>
    <name evidence="8" type="ordered locus">amb1238</name>
</gene>
<dbReference type="SUPFAM" id="SSF51735">
    <property type="entry name" value="NAD(P)-binding Rossmann-fold domains"/>
    <property type="match status" value="1"/>
</dbReference>
<dbReference type="SMART" id="SM00881">
    <property type="entry name" value="CoA_binding"/>
    <property type="match status" value="1"/>
</dbReference>
<dbReference type="SUPFAM" id="SSF56059">
    <property type="entry name" value="Glutathione synthetase ATP-binding domain-like"/>
    <property type="match status" value="1"/>
</dbReference>
<dbReference type="InterPro" id="IPR016102">
    <property type="entry name" value="Succinyl-CoA_synth-like"/>
</dbReference>
<evidence type="ECO:0000256" key="1">
    <source>
        <dbReference type="ARBA" id="ARBA00022532"/>
    </source>
</evidence>
<dbReference type="PANTHER" id="PTHR43334:SF1">
    <property type="entry name" value="3-HYDROXYPROPIONATE--COA LIGASE [ADP-FORMING]"/>
    <property type="match status" value="1"/>
</dbReference>
<dbReference type="InterPro" id="IPR032875">
    <property type="entry name" value="Succ_CoA_lig_flav_dom"/>
</dbReference>
<evidence type="ECO:0000256" key="5">
    <source>
        <dbReference type="ARBA" id="ARBA00060888"/>
    </source>
</evidence>
<dbReference type="InterPro" id="IPR003781">
    <property type="entry name" value="CoA-bd"/>
</dbReference>
<reference evidence="8 9" key="1">
    <citation type="journal article" date="2005" name="DNA Res.">
        <title>Complete genome sequence of the facultative anaerobic magnetotactic bacterium Magnetospirillum sp. strain AMB-1.</title>
        <authorList>
            <person name="Matsunaga T."/>
            <person name="Okamura Y."/>
            <person name="Fukuda Y."/>
            <person name="Wahyudi A.T."/>
            <person name="Murase Y."/>
            <person name="Takeyama H."/>
        </authorList>
    </citation>
    <scope>NUCLEOTIDE SEQUENCE [LARGE SCALE GENOMIC DNA]</scope>
    <source>
        <strain evidence="9">ATCC 700264 / AMB-1</strain>
    </source>
</reference>
<dbReference type="KEGG" id="mag:amb1238"/>
<dbReference type="InterPro" id="IPR000182">
    <property type="entry name" value="GNAT_dom"/>
</dbReference>
<feature type="domain" description="N-acetyltransferase" evidence="7">
    <location>
        <begin position="754"/>
        <end position="911"/>
    </location>
</feature>
<feature type="region of interest" description="Disordered" evidence="6">
    <location>
        <begin position="1"/>
        <end position="23"/>
    </location>
</feature>
<dbReference type="GO" id="GO:0006099">
    <property type="term" value="P:tricarboxylic acid cycle"/>
    <property type="evidence" value="ECO:0007669"/>
    <property type="project" value="UniProtKB-KW"/>
</dbReference>
<dbReference type="HOGENOM" id="CLU_007415_0_2_5"/>
<organism evidence="8 9">
    <name type="scientific">Paramagnetospirillum magneticum (strain ATCC 700264 / AMB-1)</name>
    <name type="common">Magnetospirillum magneticum</name>
    <dbReference type="NCBI Taxonomy" id="342108"/>
    <lineage>
        <taxon>Bacteria</taxon>
        <taxon>Pseudomonadati</taxon>
        <taxon>Pseudomonadota</taxon>
        <taxon>Alphaproteobacteria</taxon>
        <taxon>Rhodospirillales</taxon>
        <taxon>Magnetospirillaceae</taxon>
        <taxon>Paramagnetospirillum</taxon>
    </lineage>
</organism>
<dbReference type="STRING" id="342108.amb1238"/>
<dbReference type="SUPFAM" id="SSF55729">
    <property type="entry name" value="Acyl-CoA N-acyltransferases (Nat)"/>
    <property type="match status" value="1"/>
</dbReference>
<name>Q2W7Y3_PARM1</name>
<keyword evidence="2" id="KW-0436">Ligase</keyword>
<evidence type="ECO:0000256" key="4">
    <source>
        <dbReference type="ARBA" id="ARBA00022840"/>
    </source>
</evidence>
<evidence type="ECO:0000256" key="6">
    <source>
        <dbReference type="SAM" id="MobiDB-lite"/>
    </source>
</evidence>
<evidence type="ECO:0000313" key="9">
    <source>
        <dbReference type="Proteomes" id="UP000007058"/>
    </source>
</evidence>
<dbReference type="GO" id="GO:0005524">
    <property type="term" value="F:ATP binding"/>
    <property type="evidence" value="ECO:0007669"/>
    <property type="project" value="UniProtKB-KW"/>
</dbReference>
<comment type="similarity">
    <text evidence="5">In the N-terminal section; belongs to the acetate CoA ligase alpha subunit family.</text>
</comment>
<dbReference type="Gene3D" id="3.40.630.30">
    <property type="match status" value="1"/>
</dbReference>
<dbReference type="AlphaFoldDB" id="Q2W7Y3"/>
<dbReference type="InterPro" id="IPR013815">
    <property type="entry name" value="ATP_grasp_subdomain_1"/>
</dbReference>
<dbReference type="Proteomes" id="UP000007058">
    <property type="component" value="Chromosome"/>
</dbReference>
<dbReference type="EMBL" id="AP007255">
    <property type="protein sequence ID" value="BAE50042.1"/>
    <property type="molecule type" value="Genomic_DNA"/>
</dbReference>
<dbReference type="Gene3D" id="3.30.470.20">
    <property type="entry name" value="ATP-grasp fold, B domain"/>
    <property type="match status" value="1"/>
</dbReference>
<keyword evidence="1" id="KW-0816">Tricarboxylic acid cycle</keyword>
<keyword evidence="3" id="KW-0547">Nucleotide-binding</keyword>
<protein>
    <recommendedName>
        <fullName evidence="7">N-acetyltransferase domain-containing protein</fullName>
    </recommendedName>
</protein>
<dbReference type="PROSITE" id="PS51186">
    <property type="entry name" value="GNAT"/>
    <property type="match status" value="1"/>
</dbReference>
<dbReference type="Gene3D" id="3.40.50.261">
    <property type="entry name" value="Succinyl-CoA synthetase domains"/>
    <property type="match status" value="2"/>
</dbReference>